<dbReference type="Gene3D" id="2.170.140.10">
    <property type="entry name" value="Chitin binding domain"/>
    <property type="match status" value="1"/>
</dbReference>
<feature type="compositionally biased region" description="Polar residues" evidence="6">
    <location>
        <begin position="494"/>
        <end position="506"/>
    </location>
</feature>
<keyword evidence="1" id="KW-0147">Chitin-binding</keyword>
<dbReference type="STRING" id="6573.A0A210Q9I8"/>
<evidence type="ECO:0000256" key="4">
    <source>
        <dbReference type="ARBA" id="ARBA00023157"/>
    </source>
</evidence>
<dbReference type="PROSITE" id="PS50940">
    <property type="entry name" value="CHIT_BIND_II"/>
    <property type="match status" value="1"/>
</dbReference>
<evidence type="ECO:0000256" key="7">
    <source>
        <dbReference type="SAM" id="SignalP"/>
    </source>
</evidence>
<proteinExistence type="predicted"/>
<dbReference type="GO" id="GO:0030246">
    <property type="term" value="F:carbohydrate binding"/>
    <property type="evidence" value="ECO:0007669"/>
    <property type="project" value="InterPro"/>
</dbReference>
<keyword evidence="2 7" id="KW-0732">Signal</keyword>
<dbReference type="OrthoDB" id="6081966at2759"/>
<keyword evidence="3" id="KW-0677">Repeat</keyword>
<dbReference type="InterPro" id="IPR036508">
    <property type="entry name" value="Chitin-bd_dom_sf"/>
</dbReference>
<protein>
    <submittedName>
        <fullName evidence="10">Asparagine-rich protein</fullName>
    </submittedName>
</protein>
<dbReference type="CDD" id="cd22823">
    <property type="entry name" value="Gal_Rha_Lectin"/>
    <property type="match status" value="1"/>
</dbReference>
<dbReference type="InterPro" id="IPR002557">
    <property type="entry name" value="Chitin-bd_dom"/>
</dbReference>
<keyword evidence="11" id="KW-1185">Reference proteome</keyword>
<feature type="domain" description="Chitin-binding type-2" evidence="9">
    <location>
        <begin position="18"/>
        <end position="77"/>
    </location>
</feature>
<feature type="signal peptide" evidence="7">
    <location>
        <begin position="1"/>
        <end position="17"/>
    </location>
</feature>
<keyword evidence="4" id="KW-1015">Disulfide bond</keyword>
<sequence length="514" mass="56333">MYSGLVLILALFPVLYGQDVCSRCQGANLCLAPDANDCRMFNICQNKRRQIMRCSFGTFFDVDNNICNYPSRVRCPRDPCKGVRSPTSYADGNGNCRHYWKCIDGLSTALCCKEGTSYNSDRSECVADANCTDSCTLYSQSGGPAVTGRVQVVCGNEKSTLRCSSGDVIRIHSAVYGGADPMTCMIEQDTSSCPNIKAMHVLGPLCNDKQSCEVHIPSVLSDHCPDIAKQVEIRYVCEAGCKLRPGKDGRSFYNLASKGTTMTCGLGTRFNAASCGCIGTGEAPQCRLEVQVLFGKTDEGQIKNMADSGIHIESHNVLQVSGYGRFLGSSRIQIPFYNNNDRMSRMFGFQLRIFPLPSDSTKQVLLSNCQSDAKVLDSPSLEVYLAPLEKKIYFRAVNNLEVDSQISVPYIDETWSNVLFLFNGRSMFAKLQYVEPNTKILREATDNAPFSGKIKIGLSPLKIGSCRDNDGVKAYIDEIQMSFCKTRFPDASAASPSTQNSPQLTTDPPGPTLP</sequence>
<organism evidence="10 11">
    <name type="scientific">Mizuhopecten yessoensis</name>
    <name type="common">Japanese scallop</name>
    <name type="synonym">Patinopecten yessoensis</name>
    <dbReference type="NCBI Taxonomy" id="6573"/>
    <lineage>
        <taxon>Eukaryota</taxon>
        <taxon>Metazoa</taxon>
        <taxon>Spiralia</taxon>
        <taxon>Lophotrochozoa</taxon>
        <taxon>Mollusca</taxon>
        <taxon>Bivalvia</taxon>
        <taxon>Autobranchia</taxon>
        <taxon>Pteriomorphia</taxon>
        <taxon>Pectinida</taxon>
        <taxon>Pectinoidea</taxon>
        <taxon>Pectinidae</taxon>
        <taxon>Mizuhopecten</taxon>
    </lineage>
</organism>
<dbReference type="InterPro" id="IPR000922">
    <property type="entry name" value="Lectin_gal-bd_dom"/>
</dbReference>
<dbReference type="EMBL" id="NEDP02004513">
    <property type="protein sequence ID" value="OWF45396.1"/>
    <property type="molecule type" value="Genomic_DNA"/>
</dbReference>
<accession>A0A210Q9I8</accession>
<dbReference type="PANTHER" id="PTHR23301:SF94">
    <property type="entry name" value="CHITIN-BINDING TYPE-2 DOMAIN-CONTAINING PROTEIN"/>
    <property type="match status" value="1"/>
</dbReference>
<dbReference type="PANTHER" id="PTHR23301">
    <property type="entry name" value="CHITIN BINDING PERITROPHIN-A"/>
    <property type="match status" value="1"/>
</dbReference>
<feature type="domain" description="SUEL-type lectin" evidence="8">
    <location>
        <begin position="153"/>
        <end position="238"/>
    </location>
</feature>
<dbReference type="AlphaFoldDB" id="A0A210Q9I8"/>
<keyword evidence="5" id="KW-0325">Glycoprotein</keyword>
<evidence type="ECO:0000313" key="10">
    <source>
        <dbReference type="EMBL" id="OWF45396.1"/>
    </source>
</evidence>
<evidence type="ECO:0000259" key="8">
    <source>
        <dbReference type="PROSITE" id="PS50228"/>
    </source>
</evidence>
<gene>
    <name evidence="10" type="ORF">KP79_PYT19324</name>
</gene>
<reference evidence="10 11" key="1">
    <citation type="journal article" date="2017" name="Nat. Ecol. Evol.">
        <title>Scallop genome provides insights into evolution of bilaterian karyotype and development.</title>
        <authorList>
            <person name="Wang S."/>
            <person name="Zhang J."/>
            <person name="Jiao W."/>
            <person name="Li J."/>
            <person name="Xun X."/>
            <person name="Sun Y."/>
            <person name="Guo X."/>
            <person name="Huan P."/>
            <person name="Dong B."/>
            <person name="Zhang L."/>
            <person name="Hu X."/>
            <person name="Sun X."/>
            <person name="Wang J."/>
            <person name="Zhao C."/>
            <person name="Wang Y."/>
            <person name="Wang D."/>
            <person name="Huang X."/>
            <person name="Wang R."/>
            <person name="Lv J."/>
            <person name="Li Y."/>
            <person name="Zhang Z."/>
            <person name="Liu B."/>
            <person name="Lu W."/>
            <person name="Hui Y."/>
            <person name="Liang J."/>
            <person name="Zhou Z."/>
            <person name="Hou R."/>
            <person name="Li X."/>
            <person name="Liu Y."/>
            <person name="Li H."/>
            <person name="Ning X."/>
            <person name="Lin Y."/>
            <person name="Zhao L."/>
            <person name="Xing Q."/>
            <person name="Dou J."/>
            <person name="Li Y."/>
            <person name="Mao J."/>
            <person name="Guo H."/>
            <person name="Dou H."/>
            <person name="Li T."/>
            <person name="Mu C."/>
            <person name="Jiang W."/>
            <person name="Fu Q."/>
            <person name="Fu X."/>
            <person name="Miao Y."/>
            <person name="Liu J."/>
            <person name="Yu Q."/>
            <person name="Li R."/>
            <person name="Liao H."/>
            <person name="Li X."/>
            <person name="Kong Y."/>
            <person name="Jiang Z."/>
            <person name="Chourrout D."/>
            <person name="Li R."/>
            <person name="Bao Z."/>
        </authorList>
    </citation>
    <scope>NUCLEOTIDE SEQUENCE [LARGE SCALE GENOMIC DNA]</scope>
    <source>
        <strain evidence="10 11">PY_sf001</strain>
    </source>
</reference>
<dbReference type="SMART" id="SM00494">
    <property type="entry name" value="ChtBD2"/>
    <property type="match status" value="2"/>
</dbReference>
<dbReference type="GO" id="GO:0005576">
    <property type="term" value="C:extracellular region"/>
    <property type="evidence" value="ECO:0007669"/>
    <property type="project" value="InterPro"/>
</dbReference>
<dbReference type="PROSITE" id="PS50228">
    <property type="entry name" value="SUEL_LECTIN"/>
    <property type="match status" value="1"/>
</dbReference>
<evidence type="ECO:0000259" key="9">
    <source>
        <dbReference type="PROSITE" id="PS50940"/>
    </source>
</evidence>
<name>A0A210Q9I8_MIZYE</name>
<evidence type="ECO:0000256" key="1">
    <source>
        <dbReference type="ARBA" id="ARBA00022669"/>
    </source>
</evidence>
<dbReference type="GO" id="GO:0008061">
    <property type="term" value="F:chitin binding"/>
    <property type="evidence" value="ECO:0007669"/>
    <property type="project" value="UniProtKB-KW"/>
</dbReference>
<dbReference type="InterPro" id="IPR043159">
    <property type="entry name" value="Lectin_gal-bd_sf"/>
</dbReference>
<dbReference type="InterPro" id="IPR051940">
    <property type="entry name" value="Chitin_bind-dev_reg"/>
</dbReference>
<evidence type="ECO:0000256" key="3">
    <source>
        <dbReference type="ARBA" id="ARBA00022737"/>
    </source>
</evidence>
<dbReference type="Proteomes" id="UP000242188">
    <property type="component" value="Unassembled WGS sequence"/>
</dbReference>
<comment type="caution">
    <text evidence="10">The sequence shown here is derived from an EMBL/GenBank/DDBJ whole genome shotgun (WGS) entry which is preliminary data.</text>
</comment>
<evidence type="ECO:0000256" key="5">
    <source>
        <dbReference type="ARBA" id="ARBA00023180"/>
    </source>
</evidence>
<evidence type="ECO:0000256" key="2">
    <source>
        <dbReference type="ARBA" id="ARBA00022729"/>
    </source>
</evidence>
<dbReference type="Gene3D" id="2.60.120.740">
    <property type="match status" value="1"/>
</dbReference>
<feature type="chain" id="PRO_5012307008" evidence="7">
    <location>
        <begin position="18"/>
        <end position="514"/>
    </location>
</feature>
<dbReference type="Pfam" id="PF02140">
    <property type="entry name" value="SUEL_Lectin"/>
    <property type="match status" value="1"/>
</dbReference>
<feature type="region of interest" description="Disordered" evidence="6">
    <location>
        <begin position="490"/>
        <end position="514"/>
    </location>
</feature>
<dbReference type="Pfam" id="PF01607">
    <property type="entry name" value="CBM_14"/>
    <property type="match status" value="2"/>
</dbReference>
<evidence type="ECO:0000313" key="11">
    <source>
        <dbReference type="Proteomes" id="UP000242188"/>
    </source>
</evidence>
<evidence type="ECO:0000256" key="6">
    <source>
        <dbReference type="SAM" id="MobiDB-lite"/>
    </source>
</evidence>
<dbReference type="SUPFAM" id="SSF57625">
    <property type="entry name" value="Invertebrate chitin-binding proteins"/>
    <property type="match status" value="2"/>
</dbReference>